<evidence type="ECO:0000256" key="1">
    <source>
        <dbReference type="ARBA" id="ARBA00022598"/>
    </source>
</evidence>
<name>A0A1W7D1H7_9ACTN</name>
<sequence>MTPEAPLAVLLSPRRAVVEAARDVGARTLLLAPDLSAPAVREAVAVADEALTVDWSDHPRLMMAIGHLAHLPARAAVFGFAESSALSAARANEALRFPGNPHAAVAYLTDKATLRGKVNQLTGAPVRFEHCDRAAHLVAVSERVGFPCVAKPRTGSGGQDVHLLRSAADAMLLAAELPYEPALIVEEYLDGPEYSVEAHSAAGRHTVLAVTRKYNACDEDCAATGYDLPADLDPVTVREIHDLVIATLTTAGQRSGPSQTEVVLTARGPRLIESHAHPGADHISDLLLLATGTDIAALTIASVLQLPVPAPRRGGGHAGTRFLRLPPGRIQAVEGVEEARAVPGVTNVEVHVLPGSHVPEATSRVAGHGFHHGFVTAVADGPQELEAVLRKAQDTLRPVVVPEQAKEEEHSAA</sequence>
<gene>
    <name evidence="6" type="ORF">CAG99_17645</name>
</gene>
<evidence type="ECO:0000256" key="3">
    <source>
        <dbReference type="ARBA" id="ARBA00022840"/>
    </source>
</evidence>
<evidence type="ECO:0000256" key="4">
    <source>
        <dbReference type="PROSITE-ProRule" id="PRU00409"/>
    </source>
</evidence>
<organism evidence="6 7">
    <name type="scientific">Streptomyces marincola</name>
    <dbReference type="NCBI Taxonomy" id="2878388"/>
    <lineage>
        <taxon>Bacteria</taxon>
        <taxon>Bacillati</taxon>
        <taxon>Actinomycetota</taxon>
        <taxon>Actinomycetes</taxon>
        <taxon>Kitasatosporales</taxon>
        <taxon>Streptomycetaceae</taxon>
        <taxon>Streptomyces</taxon>
    </lineage>
</organism>
<dbReference type="InterPro" id="IPR040570">
    <property type="entry name" value="LAL_C2"/>
</dbReference>
<dbReference type="AlphaFoldDB" id="A0A1W7D1H7"/>
<keyword evidence="1" id="KW-0436">Ligase</keyword>
<reference evidence="6 7" key="1">
    <citation type="submission" date="2017-05" db="EMBL/GenBank/DDBJ databases">
        <title>Complete genome sequence of Streptomyces sp. SCSIO 03032 revealed the diverse biosynthetic pathways for its bioactive secondary metabolites.</title>
        <authorList>
            <person name="Ma L."/>
            <person name="Zhu Y."/>
            <person name="Zhang W."/>
            <person name="Zhang G."/>
            <person name="Tian X."/>
            <person name="Zhang S."/>
            <person name="Zhang C."/>
        </authorList>
    </citation>
    <scope>NUCLEOTIDE SEQUENCE [LARGE SCALE GENOMIC DNA]</scope>
    <source>
        <strain evidence="6 7">SCSIO 03032</strain>
    </source>
</reference>
<dbReference type="KEGG" id="smao:CAG99_17645"/>
<evidence type="ECO:0000256" key="2">
    <source>
        <dbReference type="ARBA" id="ARBA00022741"/>
    </source>
</evidence>
<dbReference type="GO" id="GO:0046872">
    <property type="term" value="F:metal ion binding"/>
    <property type="evidence" value="ECO:0007669"/>
    <property type="project" value="InterPro"/>
</dbReference>
<dbReference type="Pfam" id="PF18603">
    <property type="entry name" value="LAL_C2"/>
    <property type="match status" value="1"/>
</dbReference>
<protein>
    <recommendedName>
        <fullName evidence="5">ATP-grasp domain-containing protein</fullName>
    </recommendedName>
</protein>
<dbReference type="OrthoDB" id="6964321at2"/>
<dbReference type="InterPro" id="IPR052032">
    <property type="entry name" value="ATP-dep_AA_Ligase"/>
</dbReference>
<dbReference type="GO" id="GO:0005524">
    <property type="term" value="F:ATP binding"/>
    <property type="evidence" value="ECO:0007669"/>
    <property type="project" value="UniProtKB-UniRule"/>
</dbReference>
<keyword evidence="2 4" id="KW-0547">Nucleotide-binding</keyword>
<keyword evidence="7" id="KW-1185">Reference proteome</keyword>
<dbReference type="GO" id="GO:0016874">
    <property type="term" value="F:ligase activity"/>
    <property type="evidence" value="ECO:0007669"/>
    <property type="project" value="UniProtKB-KW"/>
</dbReference>
<dbReference type="PANTHER" id="PTHR43585:SF2">
    <property type="entry name" value="ATP-GRASP ENZYME FSQD"/>
    <property type="match status" value="1"/>
</dbReference>
<proteinExistence type="predicted"/>
<dbReference type="PANTHER" id="PTHR43585">
    <property type="entry name" value="FUMIPYRROLE BIOSYNTHESIS PROTEIN C"/>
    <property type="match status" value="1"/>
</dbReference>
<dbReference type="Proteomes" id="UP000194218">
    <property type="component" value="Chromosome"/>
</dbReference>
<dbReference type="SUPFAM" id="SSF56059">
    <property type="entry name" value="Glutathione synthetase ATP-binding domain-like"/>
    <property type="match status" value="1"/>
</dbReference>
<dbReference type="InterPro" id="IPR011761">
    <property type="entry name" value="ATP-grasp"/>
</dbReference>
<keyword evidence="3 4" id="KW-0067">ATP-binding</keyword>
<feature type="domain" description="ATP-grasp" evidence="5">
    <location>
        <begin position="115"/>
        <end position="304"/>
    </location>
</feature>
<dbReference type="PROSITE" id="PS50975">
    <property type="entry name" value="ATP_GRASP"/>
    <property type="match status" value="1"/>
</dbReference>
<dbReference type="Pfam" id="PF13535">
    <property type="entry name" value="ATP-grasp_4"/>
    <property type="match status" value="1"/>
</dbReference>
<evidence type="ECO:0000313" key="6">
    <source>
        <dbReference type="EMBL" id="ARQ70420.1"/>
    </source>
</evidence>
<accession>A0A1W7D1H7</accession>
<dbReference type="RefSeq" id="WP_086160274.1">
    <property type="nucleotide sequence ID" value="NZ_CP021121.1"/>
</dbReference>
<evidence type="ECO:0000259" key="5">
    <source>
        <dbReference type="PROSITE" id="PS50975"/>
    </source>
</evidence>
<dbReference type="EMBL" id="CP021121">
    <property type="protein sequence ID" value="ARQ70420.1"/>
    <property type="molecule type" value="Genomic_DNA"/>
</dbReference>
<evidence type="ECO:0000313" key="7">
    <source>
        <dbReference type="Proteomes" id="UP000194218"/>
    </source>
</evidence>
<dbReference type="Gene3D" id="3.30.470.20">
    <property type="entry name" value="ATP-grasp fold, B domain"/>
    <property type="match status" value="1"/>
</dbReference>